<organism evidence="3 4">
    <name type="scientific">Venustampulla echinocandica</name>
    <dbReference type="NCBI Taxonomy" id="2656787"/>
    <lineage>
        <taxon>Eukaryota</taxon>
        <taxon>Fungi</taxon>
        <taxon>Dikarya</taxon>
        <taxon>Ascomycota</taxon>
        <taxon>Pezizomycotina</taxon>
        <taxon>Leotiomycetes</taxon>
        <taxon>Helotiales</taxon>
        <taxon>Pleuroascaceae</taxon>
        <taxon>Venustampulla</taxon>
    </lineage>
</organism>
<feature type="domain" description="BRCT" evidence="2">
    <location>
        <begin position="110"/>
        <end position="180"/>
    </location>
</feature>
<dbReference type="Gene3D" id="3.40.50.10190">
    <property type="entry name" value="BRCT domain"/>
    <property type="match status" value="1"/>
</dbReference>
<dbReference type="InterPro" id="IPR001357">
    <property type="entry name" value="BRCT_dom"/>
</dbReference>
<dbReference type="Proteomes" id="UP000254866">
    <property type="component" value="Unassembled WGS sequence"/>
</dbReference>
<evidence type="ECO:0000313" key="3">
    <source>
        <dbReference type="EMBL" id="RDL32039.1"/>
    </source>
</evidence>
<dbReference type="EMBL" id="NPIC01000011">
    <property type="protein sequence ID" value="RDL32039.1"/>
    <property type="molecule type" value="Genomic_DNA"/>
</dbReference>
<feature type="region of interest" description="Disordered" evidence="1">
    <location>
        <begin position="189"/>
        <end position="235"/>
    </location>
</feature>
<feature type="compositionally biased region" description="Acidic residues" evidence="1">
    <location>
        <begin position="200"/>
        <end position="216"/>
    </location>
</feature>
<protein>
    <recommendedName>
        <fullName evidence="2">BRCT domain-containing protein</fullName>
    </recommendedName>
</protein>
<dbReference type="Pfam" id="PF00533">
    <property type="entry name" value="BRCT"/>
    <property type="match status" value="1"/>
</dbReference>
<dbReference type="InterPro" id="IPR036420">
    <property type="entry name" value="BRCT_dom_sf"/>
</dbReference>
<dbReference type="SUPFAM" id="SSF52113">
    <property type="entry name" value="BRCT domain"/>
    <property type="match status" value="1"/>
</dbReference>
<sequence>MPPKAKTPKAATATASPVYIVIKANAIDSVHASPGLASTRVASLGEGWKVETLELQGGSIQVDEEEPAPKANIAVKKTKPPAEQRAANAAKPGKPTDSDLPNNVNDLLAGSGDVLSGKTIVVTGVPPTIGRKNAEALVTAYGGKLTKSLSKKTDFVVVGNDAGPKKLEQIEGLNIEILDEGQFIKLLEGAGSGGKRAAEDDADEDDEDDEDEDEEEAKPVKAKKPAKQPAKKPKK</sequence>
<reference evidence="3 4" key="1">
    <citation type="journal article" date="2018" name="IMA Fungus">
        <title>IMA Genome-F 9: Draft genome sequence of Annulohypoxylon stygium, Aspergillus mulundensis, Berkeleyomyces basicola (syn. Thielaviopsis basicola), Ceratocystis smalleyi, two Cercospora beticola strains, Coleophoma cylindrospora, Fusarium fracticaudum, Phialophora cf. hyalina, and Morchella septimelata.</title>
        <authorList>
            <person name="Wingfield B.D."/>
            <person name="Bills G.F."/>
            <person name="Dong Y."/>
            <person name="Huang W."/>
            <person name="Nel W.J."/>
            <person name="Swalarsk-Parry B.S."/>
            <person name="Vaghefi N."/>
            <person name="Wilken P.M."/>
            <person name="An Z."/>
            <person name="de Beer Z.W."/>
            <person name="De Vos L."/>
            <person name="Chen L."/>
            <person name="Duong T.A."/>
            <person name="Gao Y."/>
            <person name="Hammerbacher A."/>
            <person name="Kikkert J.R."/>
            <person name="Li Y."/>
            <person name="Li H."/>
            <person name="Li K."/>
            <person name="Li Q."/>
            <person name="Liu X."/>
            <person name="Ma X."/>
            <person name="Naidoo K."/>
            <person name="Pethybridge S.J."/>
            <person name="Sun J."/>
            <person name="Steenkamp E.T."/>
            <person name="van der Nest M.A."/>
            <person name="van Wyk S."/>
            <person name="Wingfield M.J."/>
            <person name="Xiong C."/>
            <person name="Yue Q."/>
            <person name="Zhang X."/>
        </authorList>
    </citation>
    <scope>NUCLEOTIDE SEQUENCE [LARGE SCALE GENOMIC DNA]</scope>
    <source>
        <strain evidence="3 4">BP 5553</strain>
    </source>
</reference>
<dbReference type="OrthoDB" id="446168at2759"/>
<dbReference type="RefSeq" id="XP_031865971.1">
    <property type="nucleotide sequence ID" value="XM_032018064.1"/>
</dbReference>
<comment type="caution">
    <text evidence="3">The sequence shown here is derived from an EMBL/GenBank/DDBJ whole genome shotgun (WGS) entry which is preliminary data.</text>
</comment>
<dbReference type="AlphaFoldDB" id="A0A370TCQ3"/>
<proteinExistence type="predicted"/>
<keyword evidence="4" id="KW-1185">Reference proteome</keyword>
<evidence type="ECO:0000256" key="1">
    <source>
        <dbReference type="SAM" id="MobiDB-lite"/>
    </source>
</evidence>
<gene>
    <name evidence="3" type="ORF">BP5553_09441</name>
</gene>
<dbReference type="PROSITE" id="PS50172">
    <property type="entry name" value="BRCT"/>
    <property type="match status" value="1"/>
</dbReference>
<feature type="region of interest" description="Disordered" evidence="1">
    <location>
        <begin position="77"/>
        <end position="101"/>
    </location>
</feature>
<accession>A0A370TCQ3</accession>
<feature type="compositionally biased region" description="Basic residues" evidence="1">
    <location>
        <begin position="220"/>
        <end position="235"/>
    </location>
</feature>
<dbReference type="STRING" id="2656787.A0A370TCQ3"/>
<name>A0A370TCQ3_9HELO</name>
<dbReference type="SMART" id="SM00292">
    <property type="entry name" value="BRCT"/>
    <property type="match status" value="1"/>
</dbReference>
<dbReference type="GeneID" id="43602290"/>
<evidence type="ECO:0000313" key="4">
    <source>
        <dbReference type="Proteomes" id="UP000254866"/>
    </source>
</evidence>
<evidence type="ECO:0000259" key="2">
    <source>
        <dbReference type="PROSITE" id="PS50172"/>
    </source>
</evidence>